<dbReference type="InterPro" id="IPR000719">
    <property type="entry name" value="Prot_kinase_dom"/>
</dbReference>
<dbReference type="Pfam" id="PF07714">
    <property type="entry name" value="PK_Tyr_Ser-Thr"/>
    <property type="match status" value="2"/>
</dbReference>
<dbReference type="PROSITE" id="PS50011">
    <property type="entry name" value="PROTEIN_KINASE_DOM"/>
    <property type="match status" value="2"/>
</dbReference>
<reference evidence="2 3" key="1">
    <citation type="submission" date="2024-04" db="EMBL/GenBank/DDBJ databases">
        <title>Tritrichomonas musculus Genome.</title>
        <authorList>
            <person name="Alves-Ferreira E."/>
            <person name="Grigg M."/>
            <person name="Lorenzi H."/>
            <person name="Galac M."/>
        </authorList>
    </citation>
    <scope>NUCLEOTIDE SEQUENCE [LARGE SCALE GENOMIC DNA]</scope>
    <source>
        <strain evidence="2 3">EAF2021</strain>
    </source>
</reference>
<dbReference type="EMBL" id="JAPFFF010000001">
    <property type="protein sequence ID" value="KAK8899231.1"/>
    <property type="molecule type" value="Genomic_DNA"/>
</dbReference>
<dbReference type="Proteomes" id="UP001470230">
    <property type="component" value="Unassembled WGS sequence"/>
</dbReference>
<organism evidence="2 3">
    <name type="scientific">Tritrichomonas musculus</name>
    <dbReference type="NCBI Taxonomy" id="1915356"/>
    <lineage>
        <taxon>Eukaryota</taxon>
        <taxon>Metamonada</taxon>
        <taxon>Parabasalia</taxon>
        <taxon>Tritrichomonadida</taxon>
        <taxon>Tritrichomonadidae</taxon>
        <taxon>Tritrichomonas</taxon>
    </lineage>
</organism>
<dbReference type="InterPro" id="IPR050167">
    <property type="entry name" value="Ser_Thr_protein_kinase"/>
</dbReference>
<proteinExistence type="predicted"/>
<comment type="caution">
    <text evidence="2">The sequence shown here is derived from an EMBL/GenBank/DDBJ whole genome shotgun (WGS) entry which is preliminary data.</text>
</comment>
<accession>A0ABR2L791</accession>
<dbReference type="SUPFAM" id="SSF56112">
    <property type="entry name" value="Protein kinase-like (PK-like)"/>
    <property type="match status" value="2"/>
</dbReference>
<dbReference type="Gene3D" id="1.10.510.10">
    <property type="entry name" value="Transferase(Phosphotransferase) domain 1"/>
    <property type="match status" value="2"/>
</dbReference>
<sequence length="365" mass="43085">MSYLHSNNILHRKLNIGSIFLDENFNPKISRFSESIGIPPNGQYKDISLKGDIECLAPEVLSKLEYSKSSDVYSFALLMYSIVYKKVPLLSDDYDSIIFLTKSSKRPEFKEPIKDIFKNMIERCWSQEPSSRTTFDEIVNELKTNHDFIIEKVDEKEYQKYIKFIEESSISFKNIKTKMNFQKSFIHHQNRNENEIDLTKYKLKRSTNTNIEYESFELEKKRETKNQTVVDNKYCAQVYIKEISSFYKHEIINFSRKLSIISQIDHPMILNFVGYSPVDFDGKNKLVIVTEYNRSTLSREIHYGMQNYDFPDWNDTKKLIVIYGIASAMEYLHAHNIIHRANIYLDESLFPKLADITMFVVIKVY</sequence>
<name>A0ABR2L791_9EUKA</name>
<gene>
    <name evidence="2" type="ORF">M9Y10_001538</name>
</gene>
<feature type="domain" description="Protein kinase" evidence="1">
    <location>
        <begin position="1"/>
        <end position="149"/>
    </location>
</feature>
<dbReference type="PANTHER" id="PTHR23257">
    <property type="entry name" value="SERINE-THREONINE PROTEIN KINASE"/>
    <property type="match status" value="1"/>
</dbReference>
<evidence type="ECO:0000259" key="1">
    <source>
        <dbReference type="PROSITE" id="PS50011"/>
    </source>
</evidence>
<dbReference type="PANTHER" id="PTHR23257:SF969">
    <property type="entry name" value="INTEGRIN-LINKED PROTEIN KINASE"/>
    <property type="match status" value="1"/>
</dbReference>
<evidence type="ECO:0000313" key="2">
    <source>
        <dbReference type="EMBL" id="KAK8899231.1"/>
    </source>
</evidence>
<feature type="domain" description="Protein kinase" evidence="1">
    <location>
        <begin position="201"/>
        <end position="365"/>
    </location>
</feature>
<keyword evidence="3" id="KW-1185">Reference proteome</keyword>
<dbReference type="InterPro" id="IPR011009">
    <property type="entry name" value="Kinase-like_dom_sf"/>
</dbReference>
<dbReference type="InterPro" id="IPR001245">
    <property type="entry name" value="Ser-Thr/Tyr_kinase_cat_dom"/>
</dbReference>
<evidence type="ECO:0000313" key="3">
    <source>
        <dbReference type="Proteomes" id="UP001470230"/>
    </source>
</evidence>
<protein>
    <recommendedName>
        <fullName evidence="1">Protein kinase domain-containing protein</fullName>
    </recommendedName>
</protein>